<dbReference type="SUPFAM" id="SSF53335">
    <property type="entry name" value="S-adenosyl-L-methionine-dependent methyltransferases"/>
    <property type="match status" value="1"/>
</dbReference>
<dbReference type="PANTHER" id="PTHR10629:SF52">
    <property type="entry name" value="DNA (CYTOSINE-5)-METHYLTRANSFERASE 1"/>
    <property type="match status" value="1"/>
</dbReference>
<name>A0A542ECL1_9MICO</name>
<dbReference type="Proteomes" id="UP000320806">
    <property type="component" value="Unassembled WGS sequence"/>
</dbReference>
<dbReference type="PANTHER" id="PTHR10629">
    <property type="entry name" value="CYTOSINE-SPECIFIC METHYLTRANSFERASE"/>
    <property type="match status" value="1"/>
</dbReference>
<dbReference type="GO" id="GO:0003677">
    <property type="term" value="F:DNA binding"/>
    <property type="evidence" value="ECO:0007669"/>
    <property type="project" value="TreeGrafter"/>
</dbReference>
<evidence type="ECO:0000256" key="4">
    <source>
        <dbReference type="ARBA" id="ARBA00022747"/>
    </source>
</evidence>
<dbReference type="PROSITE" id="PS51679">
    <property type="entry name" value="SAM_MT_C5"/>
    <property type="match status" value="1"/>
</dbReference>
<proteinExistence type="inferred from homology"/>
<keyword evidence="2 5" id="KW-0808">Transferase</keyword>
<dbReference type="EC" id="2.1.1.37" evidence="7"/>
<dbReference type="InterPro" id="IPR029063">
    <property type="entry name" value="SAM-dependent_MTases_sf"/>
</dbReference>
<comment type="catalytic activity">
    <reaction evidence="7">
        <text>a 2'-deoxycytidine in DNA + S-adenosyl-L-methionine = a 5-methyl-2'-deoxycytidine in DNA + S-adenosyl-L-homocysteine + H(+)</text>
        <dbReference type="Rhea" id="RHEA:13681"/>
        <dbReference type="Rhea" id="RHEA-COMP:11369"/>
        <dbReference type="Rhea" id="RHEA-COMP:11370"/>
        <dbReference type="ChEBI" id="CHEBI:15378"/>
        <dbReference type="ChEBI" id="CHEBI:57856"/>
        <dbReference type="ChEBI" id="CHEBI:59789"/>
        <dbReference type="ChEBI" id="CHEBI:85452"/>
        <dbReference type="ChEBI" id="CHEBI:85454"/>
        <dbReference type="EC" id="2.1.1.37"/>
    </reaction>
</comment>
<evidence type="ECO:0000313" key="9">
    <source>
        <dbReference type="Proteomes" id="UP000320806"/>
    </source>
</evidence>
<dbReference type="Gene3D" id="3.90.120.10">
    <property type="entry name" value="DNA Methylase, subunit A, domain 2"/>
    <property type="match status" value="1"/>
</dbReference>
<reference evidence="8 9" key="1">
    <citation type="submission" date="2019-06" db="EMBL/GenBank/DDBJ databases">
        <title>Sequencing the genomes of 1000 actinobacteria strains.</title>
        <authorList>
            <person name="Klenk H.-P."/>
        </authorList>
    </citation>
    <scope>NUCLEOTIDE SEQUENCE [LARGE SCALE GENOMIC DNA]</scope>
    <source>
        <strain evidence="8 9">DSM 19828</strain>
    </source>
</reference>
<dbReference type="GO" id="GO:0009307">
    <property type="term" value="P:DNA restriction-modification system"/>
    <property type="evidence" value="ECO:0007669"/>
    <property type="project" value="UniProtKB-KW"/>
</dbReference>
<dbReference type="Gene3D" id="3.40.50.150">
    <property type="entry name" value="Vaccinia Virus protein VP39"/>
    <property type="match status" value="1"/>
</dbReference>
<dbReference type="PROSITE" id="PS00094">
    <property type="entry name" value="C5_MTASE_1"/>
    <property type="match status" value="1"/>
</dbReference>
<dbReference type="GO" id="GO:0003886">
    <property type="term" value="F:DNA (cytosine-5-)-methyltransferase activity"/>
    <property type="evidence" value="ECO:0007669"/>
    <property type="project" value="UniProtKB-EC"/>
</dbReference>
<comment type="caution">
    <text evidence="8">The sequence shown here is derived from an EMBL/GenBank/DDBJ whole genome shotgun (WGS) entry which is preliminary data.</text>
</comment>
<evidence type="ECO:0000256" key="7">
    <source>
        <dbReference type="RuleBase" id="RU000417"/>
    </source>
</evidence>
<keyword evidence="4" id="KW-0680">Restriction system</keyword>
<evidence type="ECO:0000256" key="6">
    <source>
        <dbReference type="RuleBase" id="RU000416"/>
    </source>
</evidence>
<evidence type="ECO:0000256" key="1">
    <source>
        <dbReference type="ARBA" id="ARBA00022603"/>
    </source>
</evidence>
<dbReference type="InterPro" id="IPR031303">
    <property type="entry name" value="C5_meth_CS"/>
</dbReference>
<dbReference type="PRINTS" id="PR00105">
    <property type="entry name" value="C5METTRFRASE"/>
</dbReference>
<evidence type="ECO:0000256" key="2">
    <source>
        <dbReference type="ARBA" id="ARBA00022679"/>
    </source>
</evidence>
<evidence type="ECO:0000256" key="3">
    <source>
        <dbReference type="ARBA" id="ARBA00022691"/>
    </source>
</evidence>
<dbReference type="Pfam" id="PF00145">
    <property type="entry name" value="DNA_methylase"/>
    <property type="match status" value="1"/>
</dbReference>
<dbReference type="GO" id="GO:0032259">
    <property type="term" value="P:methylation"/>
    <property type="evidence" value="ECO:0007669"/>
    <property type="project" value="UniProtKB-KW"/>
</dbReference>
<dbReference type="GO" id="GO:0044027">
    <property type="term" value="P:negative regulation of gene expression via chromosomal CpG island methylation"/>
    <property type="evidence" value="ECO:0007669"/>
    <property type="project" value="TreeGrafter"/>
</dbReference>
<keyword evidence="1 5" id="KW-0489">Methyltransferase</keyword>
<dbReference type="AlphaFoldDB" id="A0A542ECL1"/>
<dbReference type="InterPro" id="IPR050390">
    <property type="entry name" value="C5-Methyltransferase"/>
</dbReference>
<organism evidence="8 9">
    <name type="scientific">Yimella lutea</name>
    <dbReference type="NCBI Taxonomy" id="587872"/>
    <lineage>
        <taxon>Bacteria</taxon>
        <taxon>Bacillati</taxon>
        <taxon>Actinomycetota</taxon>
        <taxon>Actinomycetes</taxon>
        <taxon>Micrococcales</taxon>
        <taxon>Dermacoccaceae</taxon>
        <taxon>Yimella</taxon>
    </lineage>
</organism>
<keyword evidence="3 5" id="KW-0949">S-adenosyl-L-methionine</keyword>
<dbReference type="InterPro" id="IPR018117">
    <property type="entry name" value="C5_DNA_meth_AS"/>
</dbReference>
<keyword evidence="9" id="KW-1185">Reference proteome</keyword>
<gene>
    <name evidence="8" type="ORF">FB459_0468</name>
</gene>
<dbReference type="NCBIfam" id="TIGR00675">
    <property type="entry name" value="dcm"/>
    <property type="match status" value="1"/>
</dbReference>
<evidence type="ECO:0000313" key="8">
    <source>
        <dbReference type="EMBL" id="TQJ13073.1"/>
    </source>
</evidence>
<comment type="similarity">
    <text evidence="5 6">Belongs to the class I-like SAM-binding methyltransferase superfamily. C5-methyltransferase family.</text>
</comment>
<dbReference type="PROSITE" id="PS00095">
    <property type="entry name" value="C5_MTASE_2"/>
    <property type="match status" value="1"/>
</dbReference>
<dbReference type="OrthoDB" id="9813719at2"/>
<protein>
    <recommendedName>
        <fullName evidence="7">Cytosine-specific methyltransferase</fullName>
        <ecNumber evidence="7">2.1.1.37</ecNumber>
    </recommendedName>
</protein>
<accession>A0A542ECL1</accession>
<evidence type="ECO:0000256" key="5">
    <source>
        <dbReference type="PROSITE-ProRule" id="PRU01016"/>
    </source>
</evidence>
<sequence length="361" mass="39956">MTKKRDTLSVLDLFAGAGGLTEGLHRSSSAFETVRAVESDVLAAATFDANHGAGVTYAGRIEDWLKEDTVPSVDLLVGGPPCQGFSQLNRSKVGIERNDLWKSYAETVVRAQPKWFVLENVPAFLKSAEFAELQKASEPGGWLADWRFKAWVLMAADFGAAQLRRRAVVIGHHRDLPEPAWPVPTHVGSHKPLKKVLLGVAETVTRQDFPDRQTEVDGRLVPGTFETHELHVTRHYEPRSLDRFAHIPEGGNRHNLPWALQTPGWRNHTTGSGDVMGRLLWDKPSVTIRTEFFKPEKGRYLHPTEPRAITHFEAARIQGFPDDYKWVGGKTHIARQIGNAVPIPLGVAIGKAIARAASESA</sequence>
<dbReference type="InterPro" id="IPR001525">
    <property type="entry name" value="C5_MeTfrase"/>
</dbReference>
<dbReference type="EMBL" id="VFMO01000001">
    <property type="protein sequence ID" value="TQJ13073.1"/>
    <property type="molecule type" value="Genomic_DNA"/>
</dbReference>
<feature type="active site" evidence="5">
    <location>
        <position position="82"/>
    </location>
</feature>